<proteinExistence type="predicted"/>
<organism evidence="3 4">
    <name type="scientific">Novipirellula artificiosorum</name>
    <dbReference type="NCBI Taxonomy" id="2528016"/>
    <lineage>
        <taxon>Bacteria</taxon>
        <taxon>Pseudomonadati</taxon>
        <taxon>Planctomycetota</taxon>
        <taxon>Planctomycetia</taxon>
        <taxon>Pirellulales</taxon>
        <taxon>Pirellulaceae</taxon>
        <taxon>Novipirellula</taxon>
    </lineage>
</organism>
<feature type="region of interest" description="Disordered" evidence="1">
    <location>
        <begin position="285"/>
        <end position="309"/>
    </location>
</feature>
<sequence length="309" mass="35514">MRILALDLGKLNTMCCFFDTKSRKHSFLNVTTRRDSLTSVFKNRKANLVVMESCGPSGWINDLAQSLGLSTLVCSTNEEAWRWANVKRKTDKDDALKLARLAAMRELKPVHMPSQEHREFRSLVKYRKTLDRRINKAKNTIRAWFVNHGITIDSGDKAWHTGREHIDSFRKPIQECGADELWKGELDIELTILDSLTQQLDMIVNKLEAIGKTDPRIVRLMTIPGVGPRTAEILVALIKHGATMDNQYRPPDAFTSTNESDHRGFSNQFYTQLFYQHNLLRRFGKPKHHSLRPTPRRRPTLSVMSTETS</sequence>
<accession>A0A5C6DNJ9</accession>
<dbReference type="PANTHER" id="PTHR33055">
    <property type="entry name" value="TRANSPOSASE FOR INSERTION SEQUENCE ELEMENT IS1111A"/>
    <property type="match status" value="1"/>
</dbReference>
<dbReference type="RefSeq" id="WP_146527873.1">
    <property type="nucleotide sequence ID" value="NZ_SJPV01000005.1"/>
</dbReference>
<evidence type="ECO:0000259" key="2">
    <source>
        <dbReference type="Pfam" id="PF01548"/>
    </source>
</evidence>
<dbReference type="AlphaFoldDB" id="A0A5C6DNJ9"/>
<comment type="caution">
    <text evidence="3">The sequence shown here is derived from an EMBL/GenBank/DDBJ whole genome shotgun (WGS) entry which is preliminary data.</text>
</comment>
<dbReference type="GO" id="GO:0003677">
    <property type="term" value="F:DNA binding"/>
    <property type="evidence" value="ECO:0007669"/>
    <property type="project" value="InterPro"/>
</dbReference>
<dbReference type="EMBL" id="SJPV01000005">
    <property type="protein sequence ID" value="TWU37447.1"/>
    <property type="molecule type" value="Genomic_DNA"/>
</dbReference>
<keyword evidence="4" id="KW-1185">Reference proteome</keyword>
<dbReference type="Proteomes" id="UP000319143">
    <property type="component" value="Unassembled WGS sequence"/>
</dbReference>
<protein>
    <submittedName>
        <fullName evidence="3">Transposase</fullName>
    </submittedName>
</protein>
<feature type="compositionally biased region" description="Basic residues" evidence="1">
    <location>
        <begin position="285"/>
        <end position="299"/>
    </location>
</feature>
<reference evidence="3 4" key="1">
    <citation type="submission" date="2019-02" db="EMBL/GenBank/DDBJ databases">
        <title>Deep-cultivation of Planctomycetes and their phenomic and genomic characterization uncovers novel biology.</title>
        <authorList>
            <person name="Wiegand S."/>
            <person name="Jogler M."/>
            <person name="Boedeker C."/>
            <person name="Pinto D."/>
            <person name="Vollmers J."/>
            <person name="Rivas-Marin E."/>
            <person name="Kohn T."/>
            <person name="Peeters S.H."/>
            <person name="Heuer A."/>
            <person name="Rast P."/>
            <person name="Oberbeckmann S."/>
            <person name="Bunk B."/>
            <person name="Jeske O."/>
            <person name="Meyerdierks A."/>
            <person name="Storesund J.E."/>
            <person name="Kallscheuer N."/>
            <person name="Luecker S."/>
            <person name="Lage O.M."/>
            <person name="Pohl T."/>
            <person name="Merkel B.J."/>
            <person name="Hornburger P."/>
            <person name="Mueller R.-W."/>
            <person name="Bruemmer F."/>
            <person name="Labrenz M."/>
            <person name="Spormann A.M."/>
            <person name="Op Den Camp H."/>
            <person name="Overmann J."/>
            <person name="Amann R."/>
            <person name="Jetten M.S.M."/>
            <person name="Mascher T."/>
            <person name="Medema M.H."/>
            <person name="Devos D.P."/>
            <person name="Kaster A.-K."/>
            <person name="Ovreas L."/>
            <person name="Rohde M."/>
            <person name="Galperin M.Y."/>
            <person name="Jogler C."/>
        </authorList>
    </citation>
    <scope>NUCLEOTIDE SEQUENCE [LARGE SCALE GENOMIC DNA]</scope>
    <source>
        <strain evidence="3 4">Poly41</strain>
    </source>
</reference>
<feature type="domain" description="Transposase IS110-like N-terminal" evidence="2">
    <location>
        <begin position="6"/>
        <end position="143"/>
    </location>
</feature>
<dbReference type="OrthoDB" id="273556at2"/>
<dbReference type="GO" id="GO:0006313">
    <property type="term" value="P:DNA transposition"/>
    <property type="evidence" value="ECO:0007669"/>
    <property type="project" value="InterPro"/>
</dbReference>
<dbReference type="Pfam" id="PF01548">
    <property type="entry name" value="DEDD_Tnp_IS110"/>
    <property type="match status" value="1"/>
</dbReference>
<dbReference type="InterPro" id="IPR002525">
    <property type="entry name" value="Transp_IS110-like_N"/>
</dbReference>
<dbReference type="GO" id="GO:0004803">
    <property type="term" value="F:transposase activity"/>
    <property type="evidence" value="ECO:0007669"/>
    <property type="project" value="InterPro"/>
</dbReference>
<gene>
    <name evidence="3" type="ORF">Poly41_35790</name>
</gene>
<evidence type="ECO:0000256" key="1">
    <source>
        <dbReference type="SAM" id="MobiDB-lite"/>
    </source>
</evidence>
<dbReference type="InterPro" id="IPR047650">
    <property type="entry name" value="Transpos_IS110"/>
</dbReference>
<evidence type="ECO:0000313" key="4">
    <source>
        <dbReference type="Proteomes" id="UP000319143"/>
    </source>
</evidence>
<dbReference type="PANTHER" id="PTHR33055:SF13">
    <property type="entry name" value="TRANSPOSASE"/>
    <property type="match status" value="1"/>
</dbReference>
<evidence type="ECO:0000313" key="3">
    <source>
        <dbReference type="EMBL" id="TWU37447.1"/>
    </source>
</evidence>
<name>A0A5C6DNJ9_9BACT</name>